<dbReference type="Proteomes" id="UP000195437">
    <property type="component" value="Chromosome"/>
</dbReference>
<dbReference type="OrthoDB" id="1982228at2"/>
<evidence type="ECO:0000313" key="1">
    <source>
        <dbReference type="EMBL" id="ARU62631.1"/>
    </source>
</evidence>
<sequence>MQKSRFYPFERNRYFYGKLLTVRDFESEQTYFNDKRRLLNRLLYGTGVIAGMQVVKVDERSFSLQAGVALDHLGREIVVPEPMTYNLSVVPGFVNNGEYSKHVYLCIAYDEKGKEPVFSIANTTVRKDEVNEYNRMFEGYKVFVREQAPELSTFEHHNLAHTTKEVLSAGGIRILHQIPRYVQAGSVFEAKVIVEKALQTPELQLEFELMTKGCEPLNGSKLSFKVQGHSETRSEFTYQLKAQDTPGHDATVAILPEGSMMAVGNEVVKVSSVSIQNIELTATPARERILEEYFARSLDKALEADSEPCLYLAKIHLQQVGAVFMIDRIDTVPFGDHIYNHSLLTNLGLDQQSSAAPGIGGVAAPSFSVQSTAERLPSDADPKLDVAYDPSKQEFTFTLGVPEGKPGQGGGGTTVISKGHAPKTAAGSTDILLFPSQRTGKMNPFGKAERTYYSDEIEHGLGAGNVYVQAGIEECDSLLNQGDAVYYGDQDVFGGSEYESYLPKTSLGVLVYPKKGTFRIGLKLHGSTEMSKVRVRWWAVQDAEETPGVQRRYQSEAASTDDEL</sequence>
<name>A0A1Y0IQ34_9BACL</name>
<evidence type="ECO:0000313" key="2">
    <source>
        <dbReference type="Proteomes" id="UP000195437"/>
    </source>
</evidence>
<proteinExistence type="predicted"/>
<dbReference type="RefSeq" id="WP_087457990.1">
    <property type="nucleotide sequence ID" value="NZ_CP021434.1"/>
</dbReference>
<accession>A0A1Y0IQ34</accession>
<organism evidence="1 2">
    <name type="scientific">Tumebacillus avium</name>
    <dbReference type="NCBI Taxonomy" id="1903704"/>
    <lineage>
        <taxon>Bacteria</taxon>
        <taxon>Bacillati</taxon>
        <taxon>Bacillota</taxon>
        <taxon>Bacilli</taxon>
        <taxon>Bacillales</taxon>
        <taxon>Alicyclobacillaceae</taxon>
        <taxon>Tumebacillus</taxon>
    </lineage>
</organism>
<protein>
    <submittedName>
        <fullName evidence="1">Uncharacterized protein</fullName>
    </submittedName>
</protein>
<gene>
    <name evidence="1" type="ORF">CBW65_17875</name>
</gene>
<reference evidence="2" key="1">
    <citation type="submission" date="2017-05" db="EMBL/GenBank/DDBJ databases">
        <authorList>
            <person name="Sung H."/>
        </authorList>
    </citation>
    <scope>NUCLEOTIDE SEQUENCE [LARGE SCALE GENOMIC DNA]</scope>
    <source>
        <strain evidence="2">AR23208</strain>
    </source>
</reference>
<dbReference type="EMBL" id="CP021434">
    <property type="protein sequence ID" value="ARU62631.1"/>
    <property type="molecule type" value="Genomic_DNA"/>
</dbReference>
<keyword evidence="2" id="KW-1185">Reference proteome</keyword>
<dbReference type="KEGG" id="tum:CBW65_17875"/>
<dbReference type="AlphaFoldDB" id="A0A1Y0IQ34"/>